<dbReference type="RefSeq" id="WP_095496071.1">
    <property type="nucleotide sequence ID" value="NZ_NPKJ01000072.1"/>
</dbReference>
<comment type="caution">
    <text evidence="1">The sequence shown here is derived from an EMBL/GenBank/DDBJ whole genome shotgun (WGS) entry which is preliminary data.</text>
</comment>
<dbReference type="OrthoDB" id="8086730at2"/>
<dbReference type="Proteomes" id="UP000216442">
    <property type="component" value="Unassembled WGS sequence"/>
</dbReference>
<sequence length="313" mass="34794">MVATIASYRKDDLIGSILDLQAFEVASAFENKAADAVAVRNTVAKSMFRLASGADLVRPFLENWSALRAGFIEGEQRSQEVIAISKSGFADNSDAKIVDLLKERLRTPDDMKLQFRHLQGRLAADIQERGDERIPDPELASREFLEEVRRHTGMIHTDNPALRILEAVGVDLSEVGPDTTVADVGDMATFRKKLGVLNERLRLSLPDVIARVKEDRLPSGIISNAIRRFHPDTRKWDGSELNDRHLACLSAYADVTYVDKRTHEAFRLARQKSETFASLTRDVEKAGTYSDIAEQLSANFGNPSPAATPGERF</sequence>
<evidence type="ECO:0000313" key="1">
    <source>
        <dbReference type="EMBL" id="PAQ05479.1"/>
    </source>
</evidence>
<dbReference type="AlphaFoldDB" id="A0A271LBG2"/>
<gene>
    <name evidence="1" type="ORF">CIT26_30755</name>
</gene>
<keyword evidence="2" id="KW-1185">Reference proteome</keyword>
<dbReference type="EMBL" id="NPKJ01000072">
    <property type="protein sequence ID" value="PAQ05479.1"/>
    <property type="molecule type" value="Genomic_DNA"/>
</dbReference>
<accession>A0A271LBG2</accession>
<name>A0A271LBG2_9HYPH</name>
<reference evidence="1 2" key="1">
    <citation type="submission" date="2017-08" db="EMBL/GenBank/DDBJ databases">
        <title>Mesorhizobium wenxinae sp. nov., a novel rhizobial species isolated from root nodules of chickpea (Cicer arietinum L.).</title>
        <authorList>
            <person name="Zhang J."/>
        </authorList>
    </citation>
    <scope>NUCLEOTIDE SEQUENCE [LARGE SCALE GENOMIC DNA]</scope>
    <source>
        <strain evidence="1 2">SDW018</strain>
    </source>
</reference>
<organism evidence="1 2">
    <name type="scientific">Mesorhizobium temperatum</name>
    <dbReference type="NCBI Taxonomy" id="241416"/>
    <lineage>
        <taxon>Bacteria</taxon>
        <taxon>Pseudomonadati</taxon>
        <taxon>Pseudomonadota</taxon>
        <taxon>Alphaproteobacteria</taxon>
        <taxon>Hyphomicrobiales</taxon>
        <taxon>Phyllobacteriaceae</taxon>
        <taxon>Mesorhizobium</taxon>
    </lineage>
</organism>
<evidence type="ECO:0000313" key="2">
    <source>
        <dbReference type="Proteomes" id="UP000216442"/>
    </source>
</evidence>
<protein>
    <submittedName>
        <fullName evidence="1">Uncharacterized protein</fullName>
    </submittedName>
</protein>
<proteinExistence type="predicted"/>